<reference evidence="1 2" key="1">
    <citation type="journal article" date="2018" name="PLoS Genet.">
        <title>Population sequencing reveals clonal diversity and ancestral inbreeding in the grapevine cultivar Chardonnay.</title>
        <authorList>
            <person name="Roach M.J."/>
            <person name="Johnson D.L."/>
            <person name="Bohlmann J."/>
            <person name="van Vuuren H.J."/>
            <person name="Jones S.J."/>
            <person name="Pretorius I.S."/>
            <person name="Schmidt S.A."/>
            <person name="Borneman A.R."/>
        </authorList>
    </citation>
    <scope>NUCLEOTIDE SEQUENCE [LARGE SCALE GENOMIC DNA]</scope>
    <source>
        <strain evidence="2">cv. Chardonnay</strain>
        <tissue evidence="1">Leaf</tissue>
    </source>
</reference>
<accession>A0A438KMS8</accession>
<organism evidence="1 2">
    <name type="scientific">Vitis vinifera</name>
    <name type="common">Grape</name>
    <dbReference type="NCBI Taxonomy" id="29760"/>
    <lineage>
        <taxon>Eukaryota</taxon>
        <taxon>Viridiplantae</taxon>
        <taxon>Streptophyta</taxon>
        <taxon>Embryophyta</taxon>
        <taxon>Tracheophyta</taxon>
        <taxon>Spermatophyta</taxon>
        <taxon>Magnoliopsida</taxon>
        <taxon>eudicotyledons</taxon>
        <taxon>Gunneridae</taxon>
        <taxon>Pentapetalae</taxon>
        <taxon>rosids</taxon>
        <taxon>Vitales</taxon>
        <taxon>Vitaceae</taxon>
        <taxon>Viteae</taxon>
        <taxon>Vitis</taxon>
    </lineage>
</organism>
<gene>
    <name evidence="1" type="ORF">CK203_012653</name>
</gene>
<comment type="caution">
    <text evidence="1">The sequence shown here is derived from an EMBL/GenBank/DDBJ whole genome shotgun (WGS) entry which is preliminary data.</text>
</comment>
<name>A0A438KMS8_VITVI</name>
<dbReference type="AlphaFoldDB" id="A0A438KMS8"/>
<evidence type="ECO:0000313" key="2">
    <source>
        <dbReference type="Proteomes" id="UP000288805"/>
    </source>
</evidence>
<proteinExistence type="predicted"/>
<dbReference type="EMBL" id="QGNW01000003">
    <property type="protein sequence ID" value="RVX22501.1"/>
    <property type="molecule type" value="Genomic_DNA"/>
</dbReference>
<sequence>MNDLIIPAPQTLLSLFSSLFTTIAEEMIRGLMKVSWERIDVNFKRSTQRFLAHNTIQVKNYCINSDGKDVILHMVDNFLL</sequence>
<protein>
    <submittedName>
        <fullName evidence="1">Uncharacterized protein</fullName>
    </submittedName>
</protein>
<evidence type="ECO:0000313" key="1">
    <source>
        <dbReference type="EMBL" id="RVX22501.1"/>
    </source>
</evidence>
<dbReference type="Proteomes" id="UP000288805">
    <property type="component" value="Unassembled WGS sequence"/>
</dbReference>